<protein>
    <submittedName>
        <fullName evidence="5">DNA-binding response regulator, NarL/FixJ family, contains REC and HTH domains</fullName>
    </submittedName>
</protein>
<dbReference type="GO" id="GO:0000160">
    <property type="term" value="P:phosphorelay signal transduction system"/>
    <property type="evidence" value="ECO:0007669"/>
    <property type="project" value="InterPro"/>
</dbReference>
<evidence type="ECO:0000313" key="6">
    <source>
        <dbReference type="Proteomes" id="UP000199517"/>
    </source>
</evidence>
<evidence type="ECO:0000313" key="5">
    <source>
        <dbReference type="EMBL" id="SFD87031.1"/>
    </source>
</evidence>
<dbReference type="SUPFAM" id="SSF46894">
    <property type="entry name" value="C-terminal effector domain of the bipartite response regulators"/>
    <property type="match status" value="1"/>
</dbReference>
<dbReference type="SUPFAM" id="SSF52172">
    <property type="entry name" value="CheY-like"/>
    <property type="match status" value="1"/>
</dbReference>
<dbReference type="GO" id="GO:0006355">
    <property type="term" value="P:regulation of DNA-templated transcription"/>
    <property type="evidence" value="ECO:0007669"/>
    <property type="project" value="InterPro"/>
</dbReference>
<keyword evidence="6" id="KW-1185">Reference proteome</keyword>
<proteinExistence type="predicted"/>
<dbReference type="SMART" id="SM00448">
    <property type="entry name" value="REC"/>
    <property type="match status" value="1"/>
</dbReference>
<dbReference type="InterPro" id="IPR011006">
    <property type="entry name" value="CheY-like_superfamily"/>
</dbReference>
<feature type="domain" description="Response regulatory" evidence="4">
    <location>
        <begin position="15"/>
        <end position="132"/>
    </location>
</feature>
<dbReference type="RefSeq" id="WP_281246089.1">
    <property type="nucleotide sequence ID" value="NZ_FOMQ01000007.1"/>
</dbReference>
<dbReference type="EMBL" id="FOMQ01000007">
    <property type="protein sequence ID" value="SFD87031.1"/>
    <property type="molecule type" value="Genomic_DNA"/>
</dbReference>
<dbReference type="GO" id="GO:0003677">
    <property type="term" value="F:DNA binding"/>
    <property type="evidence" value="ECO:0007669"/>
    <property type="project" value="UniProtKB-KW"/>
</dbReference>
<dbReference type="Gene3D" id="1.10.10.10">
    <property type="entry name" value="Winged helix-like DNA-binding domain superfamily/Winged helix DNA-binding domain"/>
    <property type="match status" value="1"/>
</dbReference>
<keyword evidence="1 5" id="KW-0238">DNA-binding</keyword>
<evidence type="ECO:0000256" key="2">
    <source>
        <dbReference type="PROSITE-ProRule" id="PRU00169"/>
    </source>
</evidence>
<accession>A0A1I1VVU9</accession>
<dbReference type="Gene3D" id="3.40.50.2300">
    <property type="match status" value="1"/>
</dbReference>
<dbReference type="InterPro" id="IPR039420">
    <property type="entry name" value="WalR-like"/>
</dbReference>
<dbReference type="InterPro" id="IPR001789">
    <property type="entry name" value="Sig_transdc_resp-reg_receiver"/>
</dbReference>
<reference evidence="6" key="1">
    <citation type="submission" date="2016-10" db="EMBL/GenBank/DDBJ databases">
        <authorList>
            <person name="Varghese N."/>
            <person name="Submissions S."/>
        </authorList>
    </citation>
    <scope>NUCLEOTIDE SEQUENCE [LARGE SCALE GENOMIC DNA]</scope>
    <source>
        <strain evidence="6">DSM 7481</strain>
    </source>
</reference>
<dbReference type="PANTHER" id="PTHR43214:SF43">
    <property type="entry name" value="TWO-COMPONENT RESPONSE REGULATOR"/>
    <property type="match status" value="1"/>
</dbReference>
<dbReference type="Pfam" id="PF00196">
    <property type="entry name" value="GerE"/>
    <property type="match status" value="1"/>
</dbReference>
<sequence length="238" mass="25097">MSFFPDPGAPPHTHYGLVVDDHPLVAHGMTEFLRLHPQLGAAHHAHSMPEALRAIARHGPPAVALVDFWLADGATAPFIRDLLAMAPQARVLVMSGDDHPAIAFKARSSGAHGFIHKQEAPDAFSAAVAAVLGGASWFGPPALTAAGTVPPSASAFLSREVPLSPTELGLTPRQGQILAMVLEGQPNKPIASALHVSEHTVKEHITAILQKLGARNRVEAIAKLRGVRLEMPPAPLAR</sequence>
<dbReference type="InterPro" id="IPR036388">
    <property type="entry name" value="WH-like_DNA-bd_sf"/>
</dbReference>
<dbReference type="AlphaFoldDB" id="A0A1I1VVU9"/>
<dbReference type="InterPro" id="IPR016032">
    <property type="entry name" value="Sig_transdc_resp-reg_C-effctor"/>
</dbReference>
<dbReference type="CDD" id="cd06170">
    <property type="entry name" value="LuxR_C_like"/>
    <property type="match status" value="1"/>
</dbReference>
<dbReference type="PROSITE" id="PS00622">
    <property type="entry name" value="HTH_LUXR_1"/>
    <property type="match status" value="1"/>
</dbReference>
<gene>
    <name evidence="5" type="ORF">SAMN04489710_107228</name>
</gene>
<dbReference type="InterPro" id="IPR000792">
    <property type="entry name" value="Tscrpt_reg_LuxR_C"/>
</dbReference>
<dbReference type="Proteomes" id="UP000199517">
    <property type="component" value="Unassembled WGS sequence"/>
</dbReference>
<evidence type="ECO:0000256" key="1">
    <source>
        <dbReference type="ARBA" id="ARBA00023125"/>
    </source>
</evidence>
<evidence type="ECO:0000259" key="3">
    <source>
        <dbReference type="PROSITE" id="PS50043"/>
    </source>
</evidence>
<name>A0A1I1VVU9_9BURK</name>
<feature type="modified residue" description="4-aspartylphosphate" evidence="2">
    <location>
        <position position="67"/>
    </location>
</feature>
<dbReference type="PROSITE" id="PS50043">
    <property type="entry name" value="HTH_LUXR_2"/>
    <property type="match status" value="1"/>
</dbReference>
<keyword evidence="2" id="KW-0597">Phosphoprotein</keyword>
<feature type="domain" description="HTH luxR-type" evidence="3">
    <location>
        <begin position="162"/>
        <end position="228"/>
    </location>
</feature>
<dbReference type="Pfam" id="PF00072">
    <property type="entry name" value="Response_reg"/>
    <property type="match status" value="1"/>
</dbReference>
<dbReference type="SMART" id="SM00421">
    <property type="entry name" value="HTH_LUXR"/>
    <property type="match status" value="1"/>
</dbReference>
<evidence type="ECO:0000259" key="4">
    <source>
        <dbReference type="PROSITE" id="PS50110"/>
    </source>
</evidence>
<dbReference type="PANTHER" id="PTHR43214">
    <property type="entry name" value="TWO-COMPONENT RESPONSE REGULATOR"/>
    <property type="match status" value="1"/>
</dbReference>
<dbReference type="PROSITE" id="PS50110">
    <property type="entry name" value="RESPONSE_REGULATORY"/>
    <property type="match status" value="1"/>
</dbReference>
<organism evidence="5 6">
    <name type="scientific">Paracidovorax konjaci</name>
    <dbReference type="NCBI Taxonomy" id="32040"/>
    <lineage>
        <taxon>Bacteria</taxon>
        <taxon>Pseudomonadati</taxon>
        <taxon>Pseudomonadota</taxon>
        <taxon>Betaproteobacteria</taxon>
        <taxon>Burkholderiales</taxon>
        <taxon>Comamonadaceae</taxon>
        <taxon>Paracidovorax</taxon>
    </lineage>
</organism>
<dbReference type="STRING" id="32040.SAMN04489710_107228"/>
<dbReference type="PRINTS" id="PR00038">
    <property type="entry name" value="HTHLUXR"/>
</dbReference>